<sequence length="217" mass="23501">MSLPTPNIAHLTEEDYDHVYEPAEDSFILLDALEIDAEEIRLSKPAINVEIGSGSGVVSTFLSNLLGPNESYVISTDINSYACKATQRTAAANQTTLDGINCNLLSPLFSRLHQQVDILLFNPPYVPTDADELSLTQEQKDIGGAWAGGFDGMAVTNLVLDQLPDLLSPAGRLYLVAVQQNKTTDIAERMLALGLHTKVGLDSGIEEKEVSDLGCRR</sequence>
<comment type="caution">
    <text evidence="8">The sequence shown here is derived from an EMBL/GenBank/DDBJ whole genome shotgun (WGS) entry which is preliminary data.</text>
</comment>
<dbReference type="InterPro" id="IPR007848">
    <property type="entry name" value="Small_mtfrase_dom"/>
</dbReference>
<evidence type="ECO:0000313" key="8">
    <source>
        <dbReference type="EMBL" id="ODN80548.1"/>
    </source>
</evidence>
<name>A0A1E3HW48_9TREE</name>
<dbReference type="GO" id="GO:0008276">
    <property type="term" value="F:protein methyltransferase activity"/>
    <property type="evidence" value="ECO:0007669"/>
    <property type="project" value="TreeGrafter"/>
</dbReference>
<organism evidence="8 9">
    <name type="scientific">Cryptococcus amylolentus CBS 6039</name>
    <dbReference type="NCBI Taxonomy" id="1295533"/>
    <lineage>
        <taxon>Eukaryota</taxon>
        <taxon>Fungi</taxon>
        <taxon>Dikarya</taxon>
        <taxon>Basidiomycota</taxon>
        <taxon>Agaricomycotina</taxon>
        <taxon>Tremellomycetes</taxon>
        <taxon>Tremellales</taxon>
        <taxon>Cryptococcaceae</taxon>
        <taxon>Cryptococcus</taxon>
    </lineage>
</organism>
<accession>A0A1E3HW48</accession>
<keyword evidence="5" id="KW-0949">S-adenosyl-L-methionine</keyword>
<dbReference type="OrthoDB" id="406152at2759"/>
<evidence type="ECO:0000256" key="1">
    <source>
        <dbReference type="ARBA" id="ARBA00004123"/>
    </source>
</evidence>
<evidence type="ECO:0000256" key="2">
    <source>
        <dbReference type="ARBA" id="ARBA00006149"/>
    </source>
</evidence>
<keyword evidence="6" id="KW-0539">Nucleus</keyword>
<dbReference type="InterPro" id="IPR004557">
    <property type="entry name" value="PrmC-related"/>
</dbReference>
<dbReference type="GO" id="GO:0008757">
    <property type="term" value="F:S-adenosylmethionine-dependent methyltransferase activity"/>
    <property type="evidence" value="ECO:0007669"/>
    <property type="project" value="TreeGrafter"/>
</dbReference>
<dbReference type="GO" id="GO:0005634">
    <property type="term" value="C:nucleus"/>
    <property type="evidence" value="ECO:0007669"/>
    <property type="project" value="UniProtKB-SubCell"/>
</dbReference>
<dbReference type="InterPro" id="IPR002052">
    <property type="entry name" value="DNA_methylase_N6_adenine_CS"/>
</dbReference>
<keyword evidence="3" id="KW-0489">Methyltransferase</keyword>
<dbReference type="FunFam" id="3.40.50.150:FF:000077">
    <property type="entry name" value="HemK methyltransferase family member 2"/>
    <property type="match status" value="1"/>
</dbReference>
<dbReference type="InterPro" id="IPR052190">
    <property type="entry name" value="Euk-Arch_PrmC-MTase"/>
</dbReference>
<dbReference type="Proteomes" id="UP000094065">
    <property type="component" value="Unassembled WGS sequence"/>
</dbReference>
<dbReference type="GO" id="GO:0035657">
    <property type="term" value="C:eRF1 methyltransferase complex"/>
    <property type="evidence" value="ECO:0007669"/>
    <property type="project" value="TreeGrafter"/>
</dbReference>
<evidence type="ECO:0000259" key="7">
    <source>
        <dbReference type="Pfam" id="PF05175"/>
    </source>
</evidence>
<dbReference type="GO" id="GO:0003676">
    <property type="term" value="F:nucleic acid binding"/>
    <property type="evidence" value="ECO:0007669"/>
    <property type="project" value="InterPro"/>
</dbReference>
<dbReference type="PROSITE" id="PS00092">
    <property type="entry name" value="N6_MTASE"/>
    <property type="match status" value="1"/>
</dbReference>
<dbReference type="GO" id="GO:0032259">
    <property type="term" value="P:methylation"/>
    <property type="evidence" value="ECO:0007669"/>
    <property type="project" value="UniProtKB-KW"/>
</dbReference>
<evidence type="ECO:0000256" key="4">
    <source>
        <dbReference type="ARBA" id="ARBA00022679"/>
    </source>
</evidence>
<evidence type="ECO:0000256" key="3">
    <source>
        <dbReference type="ARBA" id="ARBA00022603"/>
    </source>
</evidence>
<keyword evidence="9" id="KW-1185">Reference proteome</keyword>
<dbReference type="RefSeq" id="XP_018995114.1">
    <property type="nucleotide sequence ID" value="XM_019136445.1"/>
</dbReference>
<evidence type="ECO:0000313" key="9">
    <source>
        <dbReference type="Proteomes" id="UP000094065"/>
    </source>
</evidence>
<dbReference type="PANTHER" id="PTHR45875:SF1">
    <property type="entry name" value="METHYLTRANSFERASE N6AMT1"/>
    <property type="match status" value="1"/>
</dbReference>
<gene>
    <name evidence="8" type="ORF">L202_02753</name>
</gene>
<evidence type="ECO:0000256" key="5">
    <source>
        <dbReference type="ARBA" id="ARBA00022691"/>
    </source>
</evidence>
<dbReference type="InterPro" id="IPR029063">
    <property type="entry name" value="SAM-dependent_MTases_sf"/>
</dbReference>
<dbReference type="NCBIfam" id="TIGR00537">
    <property type="entry name" value="hemK_rel_arch"/>
    <property type="match status" value="1"/>
</dbReference>
<dbReference type="AlphaFoldDB" id="A0A1E3HW48"/>
<protein>
    <recommendedName>
        <fullName evidence="7">Methyltransferase small domain-containing protein</fullName>
    </recommendedName>
</protein>
<dbReference type="PANTHER" id="PTHR45875">
    <property type="entry name" value="METHYLTRANSFERASE N6AMT1"/>
    <property type="match status" value="1"/>
</dbReference>
<reference evidence="8 9" key="1">
    <citation type="submission" date="2016-06" db="EMBL/GenBank/DDBJ databases">
        <title>Evolution of pathogenesis and genome organization in the Tremellales.</title>
        <authorList>
            <person name="Cuomo C."/>
            <person name="Litvintseva A."/>
            <person name="Heitman J."/>
            <person name="Chen Y."/>
            <person name="Sun S."/>
            <person name="Springer D."/>
            <person name="Dromer F."/>
            <person name="Young S."/>
            <person name="Zeng Q."/>
            <person name="Chapman S."/>
            <person name="Gujja S."/>
            <person name="Saif S."/>
            <person name="Birren B."/>
        </authorList>
    </citation>
    <scope>NUCLEOTIDE SEQUENCE [LARGE SCALE GENOMIC DNA]</scope>
    <source>
        <strain evidence="8 9">CBS 6039</strain>
    </source>
</reference>
<dbReference type="Gene3D" id="3.40.50.150">
    <property type="entry name" value="Vaccinia Virus protein VP39"/>
    <property type="match status" value="1"/>
</dbReference>
<dbReference type="GeneID" id="30154062"/>
<keyword evidence="4" id="KW-0808">Transferase</keyword>
<feature type="domain" description="Methyltransferase small" evidence="7">
    <location>
        <begin position="49"/>
        <end position="137"/>
    </location>
</feature>
<evidence type="ECO:0000256" key="6">
    <source>
        <dbReference type="ARBA" id="ARBA00023242"/>
    </source>
</evidence>
<dbReference type="Pfam" id="PF05175">
    <property type="entry name" value="MTS"/>
    <property type="match status" value="1"/>
</dbReference>
<dbReference type="EMBL" id="AWGJ01000004">
    <property type="protein sequence ID" value="ODN80548.1"/>
    <property type="molecule type" value="Genomic_DNA"/>
</dbReference>
<dbReference type="STRING" id="1295533.A0A1E3HW48"/>
<comment type="subcellular location">
    <subcellularLocation>
        <location evidence="1">Nucleus</location>
    </subcellularLocation>
</comment>
<dbReference type="SUPFAM" id="SSF53335">
    <property type="entry name" value="S-adenosyl-L-methionine-dependent methyltransferases"/>
    <property type="match status" value="1"/>
</dbReference>
<proteinExistence type="inferred from homology"/>
<comment type="similarity">
    <text evidence="2">Belongs to the eukaryotic/archaeal PrmC-related family.</text>
</comment>